<evidence type="ECO:0000313" key="1">
    <source>
        <dbReference type="EMBL" id="GAI38460.1"/>
    </source>
</evidence>
<sequence>LHRASLEFEKNIDKALVKQPVLTEQIKKLEDNYDSETFGTDEDFENWLKQQGIDKL</sequence>
<feature type="non-terminal residue" evidence="1">
    <location>
        <position position="1"/>
    </location>
</feature>
<comment type="caution">
    <text evidence="1">The sequence shown here is derived from an EMBL/GenBank/DDBJ whole genome shotgun (WGS) entry which is preliminary data.</text>
</comment>
<dbReference type="EMBL" id="BARV01026221">
    <property type="protein sequence ID" value="GAI38460.1"/>
    <property type="molecule type" value="Genomic_DNA"/>
</dbReference>
<organism evidence="1">
    <name type="scientific">marine sediment metagenome</name>
    <dbReference type="NCBI Taxonomy" id="412755"/>
    <lineage>
        <taxon>unclassified sequences</taxon>
        <taxon>metagenomes</taxon>
        <taxon>ecological metagenomes</taxon>
    </lineage>
</organism>
<name>X1PHH9_9ZZZZ</name>
<proteinExistence type="predicted"/>
<protein>
    <submittedName>
        <fullName evidence="1">Uncharacterized protein</fullName>
    </submittedName>
</protein>
<gene>
    <name evidence="1" type="ORF">S06H3_42410</name>
</gene>
<accession>X1PHH9</accession>
<dbReference type="AlphaFoldDB" id="X1PHH9"/>
<reference evidence="1" key="1">
    <citation type="journal article" date="2014" name="Front. Microbiol.">
        <title>High frequency of phylogenetically diverse reductive dehalogenase-homologous genes in deep subseafloor sedimentary metagenomes.</title>
        <authorList>
            <person name="Kawai M."/>
            <person name="Futagami T."/>
            <person name="Toyoda A."/>
            <person name="Takaki Y."/>
            <person name="Nishi S."/>
            <person name="Hori S."/>
            <person name="Arai W."/>
            <person name="Tsubouchi T."/>
            <person name="Morono Y."/>
            <person name="Uchiyama I."/>
            <person name="Ito T."/>
            <person name="Fujiyama A."/>
            <person name="Inagaki F."/>
            <person name="Takami H."/>
        </authorList>
    </citation>
    <scope>NUCLEOTIDE SEQUENCE</scope>
    <source>
        <strain evidence="1">Expedition CK06-06</strain>
    </source>
</reference>